<comment type="caution">
    <text evidence="5">The sequence shown here is derived from an EMBL/GenBank/DDBJ whole genome shotgun (WGS) entry which is preliminary data.</text>
</comment>
<keyword evidence="2" id="KW-0808">Transferase</keyword>
<accession>A0ABR2UBS1</accession>
<keyword evidence="3" id="KW-0479">Metal-binding</keyword>
<dbReference type="PANTHER" id="PTHR31009">
    <property type="entry name" value="S-ADENOSYL-L-METHIONINE:CARBOXYL METHYLTRANSFERASE FAMILY PROTEIN"/>
    <property type="match status" value="1"/>
</dbReference>
<evidence type="ECO:0000256" key="3">
    <source>
        <dbReference type="ARBA" id="ARBA00022723"/>
    </source>
</evidence>
<proteinExistence type="predicted"/>
<dbReference type="Proteomes" id="UP001396334">
    <property type="component" value="Unassembled WGS sequence"/>
</dbReference>
<dbReference type="InterPro" id="IPR005299">
    <property type="entry name" value="MeTrfase_7"/>
</dbReference>
<dbReference type="InterPro" id="IPR042086">
    <property type="entry name" value="MeTrfase_capping"/>
</dbReference>
<evidence type="ECO:0000256" key="1">
    <source>
        <dbReference type="ARBA" id="ARBA00022603"/>
    </source>
</evidence>
<dbReference type="SUPFAM" id="SSF53335">
    <property type="entry name" value="S-adenosyl-L-methionine-dependent methyltransferases"/>
    <property type="match status" value="1"/>
</dbReference>
<keyword evidence="1" id="KW-0489">Methyltransferase</keyword>
<dbReference type="InterPro" id="IPR029063">
    <property type="entry name" value="SAM-dependent_MTases_sf"/>
</dbReference>
<evidence type="ECO:0000313" key="6">
    <source>
        <dbReference type="Proteomes" id="UP001396334"/>
    </source>
</evidence>
<dbReference type="Gene3D" id="3.40.50.150">
    <property type="entry name" value="Vaccinia Virus protein VP39"/>
    <property type="match status" value="1"/>
</dbReference>
<gene>
    <name evidence="5" type="ORF">V6N11_052917</name>
</gene>
<sequence length="260" mass="29437">MGMASAIVHCTNSTDKPISYANNSSLQKNVQSKTRSFLEDAIKDMLNKILPVTCIKVADLGCASGPNAFLPTYEIMNITTRFCQQSHLDSPELQVFLNNLPHNDFNTVFRSVPAFHARLLEDKGEPRVPCFIIGVAGSFYQRLFSSKSIHFVHSSYCLHWLSKGLVDESDVDSFNMPYYFLCKEEDFEDDDCNKHFVFGKSKSGKNVAYCVRAVLEYMLADHFGGIIIDELFTRYAQHVGEHLSREKTKHVSIVLVMSKK</sequence>
<evidence type="ECO:0000256" key="4">
    <source>
        <dbReference type="ARBA" id="ARBA00022842"/>
    </source>
</evidence>
<evidence type="ECO:0000256" key="2">
    <source>
        <dbReference type="ARBA" id="ARBA00022679"/>
    </source>
</evidence>
<keyword evidence="6" id="KW-1185">Reference proteome</keyword>
<protein>
    <submittedName>
        <fullName evidence="5">Uncharacterized protein</fullName>
    </submittedName>
</protein>
<name>A0ABR2UBS1_9ROSI</name>
<reference evidence="5 6" key="1">
    <citation type="journal article" date="2024" name="G3 (Bethesda)">
        <title>Genome assembly of Hibiscus sabdariffa L. provides insights into metabolisms of medicinal natural products.</title>
        <authorList>
            <person name="Kim T."/>
        </authorList>
    </citation>
    <scope>NUCLEOTIDE SEQUENCE [LARGE SCALE GENOMIC DNA]</scope>
    <source>
        <strain evidence="5">TK-2024</strain>
        <tissue evidence="5">Old leaves</tissue>
    </source>
</reference>
<keyword evidence="4" id="KW-0460">Magnesium</keyword>
<dbReference type="Gene3D" id="1.10.1200.270">
    <property type="entry name" value="Methyltransferase, alpha-helical capping domain"/>
    <property type="match status" value="2"/>
</dbReference>
<evidence type="ECO:0000313" key="5">
    <source>
        <dbReference type="EMBL" id="KAK9047054.1"/>
    </source>
</evidence>
<dbReference type="Pfam" id="PF03492">
    <property type="entry name" value="Methyltransf_7"/>
    <property type="match status" value="1"/>
</dbReference>
<organism evidence="5 6">
    <name type="scientific">Hibiscus sabdariffa</name>
    <name type="common">roselle</name>
    <dbReference type="NCBI Taxonomy" id="183260"/>
    <lineage>
        <taxon>Eukaryota</taxon>
        <taxon>Viridiplantae</taxon>
        <taxon>Streptophyta</taxon>
        <taxon>Embryophyta</taxon>
        <taxon>Tracheophyta</taxon>
        <taxon>Spermatophyta</taxon>
        <taxon>Magnoliopsida</taxon>
        <taxon>eudicotyledons</taxon>
        <taxon>Gunneridae</taxon>
        <taxon>Pentapetalae</taxon>
        <taxon>rosids</taxon>
        <taxon>malvids</taxon>
        <taxon>Malvales</taxon>
        <taxon>Malvaceae</taxon>
        <taxon>Malvoideae</taxon>
        <taxon>Hibiscus</taxon>
    </lineage>
</organism>
<dbReference type="EMBL" id="JBBPBN010000001">
    <property type="protein sequence ID" value="KAK9047054.1"/>
    <property type="molecule type" value="Genomic_DNA"/>
</dbReference>